<dbReference type="PROSITE" id="PS50297">
    <property type="entry name" value="ANK_REP_REGION"/>
    <property type="match status" value="1"/>
</dbReference>
<dbReference type="InterPro" id="IPR036770">
    <property type="entry name" value="Ankyrin_rpt-contain_sf"/>
</dbReference>
<keyword evidence="3" id="KW-1185">Reference proteome</keyword>
<dbReference type="AlphaFoldDB" id="A0A419SKG3"/>
<reference evidence="2 3" key="1">
    <citation type="submission" date="2016-08" db="EMBL/GenBank/DDBJ databases">
        <title>Novel Firmicute Genomes.</title>
        <authorList>
            <person name="Poppleton D.I."/>
            <person name="Gribaldo S."/>
        </authorList>
    </citation>
    <scope>NUCLEOTIDE SEQUENCE [LARGE SCALE GENOMIC DNA]</scope>
    <source>
        <strain evidence="2 3">RAOx-1</strain>
    </source>
</reference>
<dbReference type="Proteomes" id="UP000284219">
    <property type="component" value="Unassembled WGS sequence"/>
</dbReference>
<feature type="repeat" description="ANK" evidence="1">
    <location>
        <begin position="32"/>
        <end position="64"/>
    </location>
</feature>
<accession>A0A419SKG3</accession>
<evidence type="ECO:0000256" key="1">
    <source>
        <dbReference type="PROSITE-ProRule" id="PRU00023"/>
    </source>
</evidence>
<evidence type="ECO:0000313" key="2">
    <source>
        <dbReference type="EMBL" id="RKD24398.1"/>
    </source>
</evidence>
<dbReference type="PANTHER" id="PTHR24183">
    <property type="entry name" value="FIBRONECTIN TYPE 3 AND ANKYRIN REPEAT DOMAINS PROTEIN 1"/>
    <property type="match status" value="1"/>
</dbReference>
<dbReference type="InterPro" id="IPR002110">
    <property type="entry name" value="Ankyrin_rpt"/>
</dbReference>
<proteinExistence type="predicted"/>
<dbReference type="SUPFAM" id="SSF48403">
    <property type="entry name" value="Ankyrin repeat"/>
    <property type="match status" value="1"/>
</dbReference>
<name>A0A419SKG3_9BACL</name>
<dbReference type="RefSeq" id="WP_120189697.1">
    <property type="nucleotide sequence ID" value="NZ_MCHY01000008.1"/>
</dbReference>
<organism evidence="2 3">
    <name type="scientific">Ammoniphilus oxalaticus</name>
    <dbReference type="NCBI Taxonomy" id="66863"/>
    <lineage>
        <taxon>Bacteria</taxon>
        <taxon>Bacillati</taxon>
        <taxon>Bacillota</taxon>
        <taxon>Bacilli</taxon>
        <taxon>Bacillales</taxon>
        <taxon>Paenibacillaceae</taxon>
        <taxon>Aneurinibacillus group</taxon>
        <taxon>Ammoniphilus</taxon>
    </lineage>
</organism>
<keyword evidence="1" id="KW-0040">ANK repeat</keyword>
<sequence length="131" mass="14927">MQEDHLTELVRRNNISEIIVHLDKDINQVNGRGDSVLLIATRLNYRSLVDQLINLGADINHENHRGTSALTLAIFNGFFEMARDLWISGAKVVRPSDKEADSSNLVHTMTYKQNLRTLEEQARKEATDTIR</sequence>
<evidence type="ECO:0000313" key="3">
    <source>
        <dbReference type="Proteomes" id="UP000284219"/>
    </source>
</evidence>
<comment type="caution">
    <text evidence="2">The sequence shown here is derived from an EMBL/GenBank/DDBJ whole genome shotgun (WGS) entry which is preliminary data.</text>
</comment>
<gene>
    <name evidence="2" type="ORF">BEP19_08380</name>
</gene>
<dbReference type="EMBL" id="MCHY01000008">
    <property type="protein sequence ID" value="RKD24398.1"/>
    <property type="molecule type" value="Genomic_DNA"/>
</dbReference>
<dbReference type="Gene3D" id="1.25.40.20">
    <property type="entry name" value="Ankyrin repeat-containing domain"/>
    <property type="match status" value="1"/>
</dbReference>
<dbReference type="PANTHER" id="PTHR24183:SF1">
    <property type="entry name" value="FIBRONECTIN TYPE 3 AND ANKYRIN REPEAT DOMAINS PROTEIN 1"/>
    <property type="match status" value="1"/>
</dbReference>
<dbReference type="OrthoDB" id="9812708at2"/>
<dbReference type="PROSITE" id="PS50088">
    <property type="entry name" value="ANK_REPEAT"/>
    <property type="match status" value="1"/>
</dbReference>
<protein>
    <submittedName>
        <fullName evidence="2">Uncharacterized protein</fullName>
    </submittedName>
</protein>
<dbReference type="Pfam" id="PF12796">
    <property type="entry name" value="Ank_2"/>
    <property type="match status" value="1"/>
</dbReference>